<dbReference type="Proteomes" id="UP000215181">
    <property type="component" value="Unassembled WGS sequence"/>
</dbReference>
<accession>A0A235F366</accession>
<evidence type="ECO:0000313" key="2">
    <source>
        <dbReference type="Proteomes" id="UP000215181"/>
    </source>
</evidence>
<dbReference type="SUPFAM" id="SSF52540">
    <property type="entry name" value="P-loop containing nucleoside triphosphate hydrolases"/>
    <property type="match status" value="1"/>
</dbReference>
<sequence length="311" mass="36343">MPLPTLVHIGYHKTATNWFQRIFYPAVSNYSYVHRKRSRAAFTEDHAFQFDPQAAFARLEIPTAEGLILCEEELSGNLHNGGLFGFMSKEIAHRIKATLPDAQIIIFIRSQTEMIGSVYKQYVKEGGTHSPRRYLFPFDSLDPHGFSPKKTPLFAFQHYDYRLLINHYREVFGAERVHVFLYEEFSRNQAAFMTRFIERFGFEVNLEAVPKTRLNVSNKKFSLWVSRLMNRFAYRNVIDKHYFFNVPGMYRLRGRVVAPLLDRIAFFSGPARPRDILGPDIVRHIEDTYRESNRLLAEELDLPLAKHGYPV</sequence>
<dbReference type="Gene3D" id="3.40.50.300">
    <property type="entry name" value="P-loop containing nucleotide triphosphate hydrolases"/>
    <property type="match status" value="1"/>
</dbReference>
<protein>
    <recommendedName>
        <fullName evidence="3">Sulfotransferase domain-containing protein</fullName>
    </recommendedName>
</protein>
<dbReference type="EMBL" id="NOIH01000002">
    <property type="protein sequence ID" value="OYD55698.1"/>
    <property type="molecule type" value="Genomic_DNA"/>
</dbReference>
<proteinExistence type="predicted"/>
<dbReference type="InterPro" id="IPR027417">
    <property type="entry name" value="P-loop_NTPase"/>
</dbReference>
<gene>
    <name evidence="1" type="ORF">CGK74_00675</name>
</gene>
<organism evidence="1 2">
    <name type="scientific">Thauera propionica</name>
    <dbReference type="NCBI Taxonomy" id="2019431"/>
    <lineage>
        <taxon>Bacteria</taxon>
        <taxon>Pseudomonadati</taxon>
        <taxon>Pseudomonadota</taxon>
        <taxon>Betaproteobacteria</taxon>
        <taxon>Rhodocyclales</taxon>
        <taxon>Zoogloeaceae</taxon>
        <taxon>Thauera</taxon>
    </lineage>
</organism>
<evidence type="ECO:0008006" key="3">
    <source>
        <dbReference type="Google" id="ProtNLM"/>
    </source>
</evidence>
<keyword evidence="2" id="KW-1185">Reference proteome</keyword>
<name>A0A235F366_9RHOO</name>
<reference evidence="1 2" key="1">
    <citation type="submission" date="2017-07" db="EMBL/GenBank/DDBJ databases">
        <title>Thauera sp. KNDSS-Mac4 genome sequence and assembly.</title>
        <authorList>
            <person name="Mayilraj S."/>
        </authorList>
    </citation>
    <scope>NUCLEOTIDE SEQUENCE [LARGE SCALE GENOMIC DNA]</scope>
    <source>
        <strain evidence="1 2">KNDSS-Mac4</strain>
    </source>
</reference>
<comment type="caution">
    <text evidence="1">The sequence shown here is derived from an EMBL/GenBank/DDBJ whole genome shotgun (WGS) entry which is preliminary data.</text>
</comment>
<evidence type="ECO:0000313" key="1">
    <source>
        <dbReference type="EMBL" id="OYD55698.1"/>
    </source>
</evidence>
<dbReference type="OrthoDB" id="7540582at2"/>
<dbReference type="AlphaFoldDB" id="A0A235F366"/>
<dbReference type="RefSeq" id="WP_094266520.1">
    <property type="nucleotide sequence ID" value="NZ_NOIH01000002.1"/>
</dbReference>